<dbReference type="GO" id="GO:0055085">
    <property type="term" value="P:transmembrane transport"/>
    <property type="evidence" value="ECO:0007669"/>
    <property type="project" value="InterPro"/>
</dbReference>
<comment type="subcellular location">
    <subcellularLocation>
        <location evidence="1 7">Cell membrane</location>
        <topology evidence="1 7">Multi-pass membrane protein</topology>
    </subcellularLocation>
</comment>
<feature type="transmembrane region" description="Helical" evidence="7">
    <location>
        <begin position="92"/>
        <end position="116"/>
    </location>
</feature>
<dbReference type="GO" id="GO:0005886">
    <property type="term" value="C:plasma membrane"/>
    <property type="evidence" value="ECO:0007669"/>
    <property type="project" value="UniProtKB-SubCell"/>
</dbReference>
<evidence type="ECO:0000259" key="9">
    <source>
        <dbReference type="PROSITE" id="PS50928"/>
    </source>
</evidence>
<dbReference type="PROSITE" id="PS50928">
    <property type="entry name" value="ABC_TM1"/>
    <property type="match status" value="1"/>
</dbReference>
<proteinExistence type="inferred from homology"/>
<evidence type="ECO:0000256" key="1">
    <source>
        <dbReference type="ARBA" id="ARBA00004651"/>
    </source>
</evidence>
<feature type="transmembrane region" description="Helical" evidence="7">
    <location>
        <begin position="170"/>
        <end position="189"/>
    </location>
</feature>
<dbReference type="Pfam" id="PF00528">
    <property type="entry name" value="BPD_transp_1"/>
    <property type="match status" value="1"/>
</dbReference>
<feature type="transmembrane region" description="Helical" evidence="7">
    <location>
        <begin position="209"/>
        <end position="230"/>
    </location>
</feature>
<dbReference type="InterPro" id="IPR000515">
    <property type="entry name" value="MetI-like"/>
</dbReference>
<comment type="caution">
    <text evidence="10">The sequence shown here is derived from an EMBL/GenBank/DDBJ whole genome shotgun (WGS) entry which is preliminary data.</text>
</comment>
<dbReference type="Proteomes" id="UP000048984">
    <property type="component" value="Unassembled WGS sequence"/>
</dbReference>
<dbReference type="AlphaFoldDB" id="A0A0P6W2E6"/>
<reference evidence="10 11" key="1">
    <citation type="submission" date="2015-09" db="EMBL/GenBank/DDBJ databases">
        <authorList>
            <person name="Jackson K.R."/>
            <person name="Lunt B.L."/>
            <person name="Fisher J.N.B."/>
            <person name="Gardner A.V."/>
            <person name="Bailey M.E."/>
            <person name="Deus L.M."/>
            <person name="Earl A.S."/>
            <person name="Gibby P.D."/>
            <person name="Hartmann K.A."/>
            <person name="Liu J.E."/>
            <person name="Manci A.M."/>
            <person name="Nielsen D.A."/>
            <person name="Solomon M.B."/>
            <person name="Breakwell D.P."/>
            <person name="Burnett S.H."/>
            <person name="Grose J.H."/>
        </authorList>
    </citation>
    <scope>NUCLEOTIDE SEQUENCE [LARGE SCALE GENOMIC DNA]</scope>
    <source>
        <strain evidence="10 11">16</strain>
    </source>
</reference>
<dbReference type="STRING" id="665126.ABB55_14730"/>
<evidence type="ECO:0000256" key="5">
    <source>
        <dbReference type="ARBA" id="ARBA00022989"/>
    </source>
</evidence>
<evidence type="ECO:0000313" key="10">
    <source>
        <dbReference type="EMBL" id="KPL53312.1"/>
    </source>
</evidence>
<feature type="transmembrane region" description="Helical" evidence="7">
    <location>
        <begin position="128"/>
        <end position="150"/>
    </location>
</feature>
<keyword evidence="11" id="KW-1185">Reference proteome</keyword>
<feature type="compositionally biased region" description="Pro residues" evidence="8">
    <location>
        <begin position="1"/>
        <end position="15"/>
    </location>
</feature>
<sequence>MTQPDPGPLPRPAAAPPAHRTRSWRRRRAGRRLGGLAADLLIAAVALGPILWGFSTSLKPASEILAYPPELVPSRPTLEHYALLFTTGIHRFVLNSAVVSVVAVLLSLGIGSLAAYALARLRFRGKTALLFGIVALMSIPLPSVLVPTFTLLTSVGLADSLTGLALLYTAYQLPIVVWLLYGYFGSLPIELEQAARIDGCSRIETLRKVVLPLSGPGLVAAGLFVLTFAWNDFVVAVVMVSSESVKTLPVAIYGYLGFYGRDWGPLTASAMLSILPVIAVFLLFQRYFLSGMTGGSIKG</sequence>
<protein>
    <recommendedName>
        <fullName evidence="9">ABC transmembrane type-1 domain-containing protein</fullName>
    </recommendedName>
</protein>
<dbReference type="RefSeq" id="WP_054359477.1">
    <property type="nucleotide sequence ID" value="NZ_JAPCYQ010000001.1"/>
</dbReference>
<reference evidence="10 11" key="2">
    <citation type="submission" date="2015-10" db="EMBL/GenBank/DDBJ databases">
        <title>Draft Genome Sequence of Prosthecomicrobium hirschii ATCC 27832.</title>
        <authorList>
            <person name="Daniel J."/>
            <person name="Givan S.A."/>
            <person name="Brun Y.V."/>
            <person name="Brown P.J."/>
        </authorList>
    </citation>
    <scope>NUCLEOTIDE SEQUENCE [LARGE SCALE GENOMIC DNA]</scope>
    <source>
        <strain evidence="10 11">16</strain>
    </source>
</reference>
<keyword evidence="5 7" id="KW-1133">Transmembrane helix</keyword>
<dbReference type="PANTHER" id="PTHR32243">
    <property type="entry name" value="MALTOSE TRANSPORT SYSTEM PERMEASE-RELATED"/>
    <property type="match status" value="1"/>
</dbReference>
<gene>
    <name evidence="10" type="ORF">ABB55_14730</name>
</gene>
<dbReference type="Gene3D" id="1.10.3720.10">
    <property type="entry name" value="MetI-like"/>
    <property type="match status" value="1"/>
</dbReference>
<dbReference type="InterPro" id="IPR050901">
    <property type="entry name" value="BP-dep_ABC_trans_perm"/>
</dbReference>
<feature type="region of interest" description="Disordered" evidence="8">
    <location>
        <begin position="1"/>
        <end position="24"/>
    </location>
</feature>
<evidence type="ECO:0000256" key="2">
    <source>
        <dbReference type="ARBA" id="ARBA00022448"/>
    </source>
</evidence>
<dbReference type="CDD" id="cd06261">
    <property type="entry name" value="TM_PBP2"/>
    <property type="match status" value="1"/>
</dbReference>
<evidence type="ECO:0000256" key="6">
    <source>
        <dbReference type="ARBA" id="ARBA00023136"/>
    </source>
</evidence>
<keyword evidence="3" id="KW-1003">Cell membrane</keyword>
<name>A0A0P6W2E6_9HYPH</name>
<dbReference type="EMBL" id="LJYW01000001">
    <property type="protein sequence ID" value="KPL53312.1"/>
    <property type="molecule type" value="Genomic_DNA"/>
</dbReference>
<dbReference type="SUPFAM" id="SSF161098">
    <property type="entry name" value="MetI-like"/>
    <property type="match status" value="1"/>
</dbReference>
<evidence type="ECO:0000256" key="3">
    <source>
        <dbReference type="ARBA" id="ARBA00022475"/>
    </source>
</evidence>
<feature type="transmembrane region" description="Helical" evidence="7">
    <location>
        <begin position="263"/>
        <end position="284"/>
    </location>
</feature>
<accession>A0A0P6W2E6</accession>
<keyword evidence="2 7" id="KW-0813">Transport</keyword>
<evidence type="ECO:0000256" key="8">
    <source>
        <dbReference type="SAM" id="MobiDB-lite"/>
    </source>
</evidence>
<evidence type="ECO:0000256" key="4">
    <source>
        <dbReference type="ARBA" id="ARBA00022692"/>
    </source>
</evidence>
<evidence type="ECO:0000256" key="7">
    <source>
        <dbReference type="RuleBase" id="RU363032"/>
    </source>
</evidence>
<dbReference type="InterPro" id="IPR035906">
    <property type="entry name" value="MetI-like_sf"/>
</dbReference>
<comment type="similarity">
    <text evidence="7">Belongs to the binding-protein-dependent transport system permease family.</text>
</comment>
<organism evidence="10 11">
    <name type="scientific">Prosthecodimorpha hirschii</name>
    <dbReference type="NCBI Taxonomy" id="665126"/>
    <lineage>
        <taxon>Bacteria</taxon>
        <taxon>Pseudomonadati</taxon>
        <taxon>Pseudomonadota</taxon>
        <taxon>Alphaproteobacteria</taxon>
        <taxon>Hyphomicrobiales</taxon>
        <taxon>Ancalomicrobiaceae</taxon>
        <taxon>Prosthecodimorpha</taxon>
    </lineage>
</organism>
<keyword evidence="4 7" id="KW-0812">Transmembrane</keyword>
<dbReference type="PANTHER" id="PTHR32243:SF18">
    <property type="entry name" value="INNER MEMBRANE ABC TRANSPORTER PERMEASE PROTEIN YCJP"/>
    <property type="match status" value="1"/>
</dbReference>
<feature type="domain" description="ABC transmembrane type-1" evidence="9">
    <location>
        <begin position="93"/>
        <end position="284"/>
    </location>
</feature>
<feature type="transmembrane region" description="Helical" evidence="7">
    <location>
        <begin position="33"/>
        <end position="52"/>
    </location>
</feature>
<evidence type="ECO:0000313" key="11">
    <source>
        <dbReference type="Proteomes" id="UP000048984"/>
    </source>
</evidence>
<keyword evidence="6 7" id="KW-0472">Membrane</keyword>